<reference evidence="2" key="1">
    <citation type="submission" date="2021-02" db="EMBL/GenBank/DDBJ databases">
        <authorList>
            <person name="Nowell W R."/>
        </authorList>
    </citation>
    <scope>NUCLEOTIDE SEQUENCE</scope>
</reference>
<dbReference type="InterPro" id="IPR011055">
    <property type="entry name" value="Dup_hybrid_motif"/>
</dbReference>
<dbReference type="OrthoDB" id="10063043at2759"/>
<organism evidence="2 6">
    <name type="scientific">Rotaria magnacalcarata</name>
    <dbReference type="NCBI Taxonomy" id="392030"/>
    <lineage>
        <taxon>Eukaryota</taxon>
        <taxon>Metazoa</taxon>
        <taxon>Spiralia</taxon>
        <taxon>Gnathifera</taxon>
        <taxon>Rotifera</taxon>
        <taxon>Eurotatoria</taxon>
        <taxon>Bdelloidea</taxon>
        <taxon>Philodinida</taxon>
        <taxon>Philodinidae</taxon>
        <taxon>Rotaria</taxon>
    </lineage>
</organism>
<evidence type="ECO:0000313" key="6">
    <source>
        <dbReference type="Proteomes" id="UP000663855"/>
    </source>
</evidence>
<dbReference type="GO" id="GO:0004222">
    <property type="term" value="F:metalloendopeptidase activity"/>
    <property type="evidence" value="ECO:0007669"/>
    <property type="project" value="TreeGrafter"/>
</dbReference>
<feature type="domain" description="M23ase beta-sheet core" evidence="1">
    <location>
        <begin position="148"/>
        <end position="238"/>
    </location>
</feature>
<gene>
    <name evidence="4" type="ORF">BYL167_LOCUS16365</name>
    <name evidence="2" type="ORF">CJN711_LOCUS17067</name>
    <name evidence="5" type="ORF">GIL414_LOCUS18120</name>
    <name evidence="3" type="ORF">KQP761_LOCUS30092</name>
</gene>
<name>A0A815E002_9BILA</name>
<comment type="caution">
    <text evidence="2">The sequence shown here is derived from an EMBL/GenBank/DDBJ whole genome shotgun (WGS) entry which is preliminary data.</text>
</comment>
<dbReference type="InterPro" id="IPR016047">
    <property type="entry name" value="M23ase_b-sheet_dom"/>
</dbReference>
<dbReference type="Proteomes" id="UP000663834">
    <property type="component" value="Unassembled WGS sequence"/>
</dbReference>
<dbReference type="PANTHER" id="PTHR21666:SF294">
    <property type="entry name" value="PEPTIDASE M23"/>
    <property type="match status" value="1"/>
</dbReference>
<dbReference type="Proteomes" id="UP000663855">
    <property type="component" value="Unassembled WGS sequence"/>
</dbReference>
<dbReference type="EMBL" id="CAJNOV010007934">
    <property type="protein sequence ID" value="CAF1303653.1"/>
    <property type="molecule type" value="Genomic_DNA"/>
</dbReference>
<dbReference type="CDD" id="cd12797">
    <property type="entry name" value="M23_peptidase"/>
    <property type="match status" value="1"/>
</dbReference>
<dbReference type="InterPro" id="IPR050570">
    <property type="entry name" value="Cell_wall_metabolism_enzyme"/>
</dbReference>
<dbReference type="PANTHER" id="PTHR21666">
    <property type="entry name" value="PEPTIDASE-RELATED"/>
    <property type="match status" value="1"/>
</dbReference>
<dbReference type="SUPFAM" id="SSF51261">
    <property type="entry name" value="Duplicated hybrid motif"/>
    <property type="match status" value="1"/>
</dbReference>
<evidence type="ECO:0000259" key="1">
    <source>
        <dbReference type="Pfam" id="PF01551"/>
    </source>
</evidence>
<dbReference type="Proteomes" id="UP000681720">
    <property type="component" value="Unassembled WGS sequence"/>
</dbReference>
<dbReference type="EMBL" id="CAJOBJ010008824">
    <property type="protein sequence ID" value="CAF4122536.1"/>
    <property type="molecule type" value="Genomic_DNA"/>
</dbReference>
<dbReference type="EMBL" id="CAJNOW010016664">
    <property type="protein sequence ID" value="CAF1651580.1"/>
    <property type="molecule type" value="Genomic_DNA"/>
</dbReference>
<evidence type="ECO:0000313" key="4">
    <source>
        <dbReference type="EMBL" id="CAF4049701.1"/>
    </source>
</evidence>
<dbReference type="AlphaFoldDB" id="A0A815E002"/>
<sequence>MDLQLIILAQQYGTCKARNGRAGECINAGTCASNGGTSDPANLCPGDKSIQCCTYGTCRNRQGIAGICQPVSTCSGISDPANLCPGGNNIQCCTSGDGSGGLSSFNRIMNIVLPPLNGIAPHITSHYGQRGGEFHGGTDFNYNVPGQYGINIQHPNVYSPVDGVVTFVGGDYGTVKIGTSTGYSHEILHLHTAKVQVNNNVRSGQLIGTMGGKGPNGFTQYAQHVHYQIKDRSGQTRNPENYL</sequence>
<evidence type="ECO:0000313" key="5">
    <source>
        <dbReference type="EMBL" id="CAF4122536.1"/>
    </source>
</evidence>
<proteinExistence type="predicted"/>
<dbReference type="EMBL" id="CAJOBH010006247">
    <property type="protein sequence ID" value="CAF4049701.1"/>
    <property type="molecule type" value="Genomic_DNA"/>
</dbReference>
<dbReference type="Proteomes" id="UP000681967">
    <property type="component" value="Unassembled WGS sequence"/>
</dbReference>
<accession>A0A815E002</accession>
<dbReference type="Pfam" id="PF01551">
    <property type="entry name" value="Peptidase_M23"/>
    <property type="match status" value="1"/>
</dbReference>
<dbReference type="Gene3D" id="2.70.70.10">
    <property type="entry name" value="Glucose Permease (Domain IIA)"/>
    <property type="match status" value="1"/>
</dbReference>
<evidence type="ECO:0000313" key="2">
    <source>
        <dbReference type="EMBL" id="CAF1303653.1"/>
    </source>
</evidence>
<evidence type="ECO:0000313" key="3">
    <source>
        <dbReference type="EMBL" id="CAF1651580.1"/>
    </source>
</evidence>
<protein>
    <recommendedName>
        <fullName evidence="1">M23ase beta-sheet core domain-containing protein</fullName>
    </recommendedName>
</protein>